<keyword evidence="8" id="KW-1133">Transmembrane helix</keyword>
<evidence type="ECO:0000256" key="7">
    <source>
        <dbReference type="ARBA" id="ARBA00022840"/>
    </source>
</evidence>
<dbReference type="Proteomes" id="UP001165342">
    <property type="component" value="Unassembled WGS sequence"/>
</dbReference>
<keyword evidence="5" id="KW-0547">Nucleotide-binding</keyword>
<evidence type="ECO:0000256" key="8">
    <source>
        <dbReference type="SAM" id="Phobius"/>
    </source>
</evidence>
<dbReference type="PANTHER" id="PTHR41523:SF8">
    <property type="entry name" value="ETHYLENE RESPONSE SENSOR PROTEIN"/>
    <property type="match status" value="1"/>
</dbReference>
<evidence type="ECO:0000256" key="4">
    <source>
        <dbReference type="ARBA" id="ARBA00022679"/>
    </source>
</evidence>
<keyword evidence="11" id="KW-1185">Reference proteome</keyword>
<protein>
    <recommendedName>
        <fullName evidence="2">histidine kinase</fullName>
        <ecNumber evidence="2">2.7.13.3</ecNumber>
    </recommendedName>
</protein>
<keyword evidence="7" id="KW-0067">ATP-binding</keyword>
<dbReference type="Pfam" id="PF07568">
    <property type="entry name" value="HisKA_2"/>
    <property type="match status" value="1"/>
</dbReference>
<dbReference type="GO" id="GO:0016301">
    <property type="term" value="F:kinase activity"/>
    <property type="evidence" value="ECO:0007669"/>
    <property type="project" value="UniProtKB-KW"/>
</dbReference>
<evidence type="ECO:0000256" key="1">
    <source>
        <dbReference type="ARBA" id="ARBA00000085"/>
    </source>
</evidence>
<dbReference type="EC" id="2.7.13.3" evidence="2"/>
<feature type="domain" description="Signal transduction histidine kinase subgroup 2 dimerisation and phosphoacceptor" evidence="9">
    <location>
        <begin position="321"/>
        <end position="396"/>
    </location>
</feature>
<evidence type="ECO:0000256" key="6">
    <source>
        <dbReference type="ARBA" id="ARBA00022777"/>
    </source>
</evidence>
<keyword evidence="6 10" id="KW-0418">Kinase</keyword>
<evidence type="ECO:0000256" key="3">
    <source>
        <dbReference type="ARBA" id="ARBA00022553"/>
    </source>
</evidence>
<evidence type="ECO:0000313" key="10">
    <source>
        <dbReference type="EMBL" id="MCL6728913.1"/>
    </source>
</evidence>
<feature type="transmembrane region" description="Helical" evidence="8">
    <location>
        <begin position="230"/>
        <end position="255"/>
    </location>
</feature>
<evidence type="ECO:0000259" key="9">
    <source>
        <dbReference type="Pfam" id="PF07568"/>
    </source>
</evidence>
<dbReference type="Gene3D" id="3.30.450.20">
    <property type="entry name" value="PAS domain"/>
    <property type="match status" value="1"/>
</dbReference>
<dbReference type="PANTHER" id="PTHR41523">
    <property type="entry name" value="TWO-COMPONENT SYSTEM SENSOR PROTEIN"/>
    <property type="match status" value="1"/>
</dbReference>
<evidence type="ECO:0000256" key="5">
    <source>
        <dbReference type="ARBA" id="ARBA00022741"/>
    </source>
</evidence>
<comment type="caution">
    <text evidence="10">The sequence shown here is derived from an EMBL/GenBank/DDBJ whole genome shotgun (WGS) entry which is preliminary data.</text>
</comment>
<gene>
    <name evidence="10" type="ORF">LZ538_02450</name>
</gene>
<sequence>MSAAERFARLPTAAKLLLILTAVLLPIGIGLAYVGQEGIREANSALEGRSQDQAQVAARSIESLIARNALALRIAANGGLEGGASRACDRARNALAIAPAVSQAFELESPDGNPICQTVSLGDTSSLPVTAPGAITVQISPAGNAIALRTGVINGMATAVIPLQELRAAISDAGFDIPLLVIRDRDDELTLIDPGEGVDDLAVSDWPIAGTDLKVRVGMAEQRITTADRLLLLLPLLMWVAAALIAWLLVSRLLIRPLKRLQRSVQGYDPAQGPLQLPRKVGPSTEIQDLRDAFGRAFSRAEESEREVTTALEGQKRLVREVHHRVKNNLQVVASLLNIHGRSAATTEARAAYASISRRVGALSIVHRNHFAEMEESRGIALRPLLTELAAELRASAPEAARGLMIELDLDSVYTTQDAAVAVAFLVTEIVEFAMLNCPQDPIEVSLRRSSELTGRLTLNSRVLVPEGDSNETPEKVQFERIVGGLAKQLRSNLDRKLGRYSVDLPVFPA</sequence>
<dbReference type="InterPro" id="IPR011495">
    <property type="entry name" value="Sig_transdc_His_kin_sub2_dim/P"/>
</dbReference>
<organism evidence="10 11">
    <name type="scientific">Sphingomonas hankyongi</name>
    <dbReference type="NCBI Taxonomy" id="2908209"/>
    <lineage>
        <taxon>Bacteria</taxon>
        <taxon>Pseudomonadati</taxon>
        <taxon>Pseudomonadota</taxon>
        <taxon>Alphaproteobacteria</taxon>
        <taxon>Sphingomonadales</taxon>
        <taxon>Sphingomonadaceae</taxon>
        <taxon>Sphingomonas</taxon>
    </lineage>
</organism>
<dbReference type="RefSeq" id="WP_249830407.1">
    <property type="nucleotide sequence ID" value="NZ_JAMGBE010000001.1"/>
</dbReference>
<dbReference type="EMBL" id="JAMGBE010000001">
    <property type="protein sequence ID" value="MCL6728913.1"/>
    <property type="molecule type" value="Genomic_DNA"/>
</dbReference>
<evidence type="ECO:0000313" key="11">
    <source>
        <dbReference type="Proteomes" id="UP001165342"/>
    </source>
</evidence>
<comment type="catalytic activity">
    <reaction evidence="1">
        <text>ATP + protein L-histidine = ADP + protein N-phospho-L-histidine.</text>
        <dbReference type="EC" id="2.7.13.3"/>
    </reaction>
</comment>
<keyword evidence="8" id="KW-0472">Membrane</keyword>
<reference evidence="10" key="1">
    <citation type="submission" date="2022-05" db="EMBL/GenBank/DDBJ databases">
        <authorList>
            <person name="Jo J.-H."/>
            <person name="Im W.-T."/>
        </authorList>
    </citation>
    <scope>NUCLEOTIDE SEQUENCE</scope>
    <source>
        <strain evidence="10">SE220</strain>
    </source>
</reference>
<keyword evidence="4" id="KW-0808">Transferase</keyword>
<keyword evidence="8" id="KW-0812">Transmembrane</keyword>
<keyword evidence="3" id="KW-0597">Phosphoprotein</keyword>
<name>A0ABT0RZ80_9SPHN</name>
<evidence type="ECO:0000256" key="2">
    <source>
        <dbReference type="ARBA" id="ARBA00012438"/>
    </source>
</evidence>
<accession>A0ABT0RZ80</accession>
<proteinExistence type="predicted"/>